<protein>
    <submittedName>
        <fullName evidence="1">Centromere P</fullName>
    </submittedName>
</protein>
<dbReference type="PANTHER" id="PTHR28577:SF1">
    <property type="entry name" value="CENTROMERE PROTEIN P"/>
    <property type="match status" value="1"/>
</dbReference>
<dbReference type="InterPro" id="IPR027801">
    <property type="entry name" value="CENP-P"/>
</dbReference>
<proteinExistence type="predicted"/>
<dbReference type="PANTHER" id="PTHR28577">
    <property type="entry name" value="CENTROMERE PROTEIN P"/>
    <property type="match status" value="1"/>
</dbReference>
<name>A0A7D9H8S9_PARCT</name>
<evidence type="ECO:0000313" key="2">
    <source>
        <dbReference type="Proteomes" id="UP001152795"/>
    </source>
</evidence>
<keyword evidence="2" id="KW-1185">Reference proteome</keyword>
<dbReference type="GO" id="GO:0034080">
    <property type="term" value="P:CENP-A containing chromatin assembly"/>
    <property type="evidence" value="ECO:0007669"/>
    <property type="project" value="InterPro"/>
</dbReference>
<dbReference type="EMBL" id="CACRXK020000057">
    <property type="protein sequence ID" value="CAB3977597.1"/>
    <property type="molecule type" value="Genomic_DNA"/>
</dbReference>
<accession>A0A7D9H8S9</accession>
<reference evidence="1" key="1">
    <citation type="submission" date="2020-04" db="EMBL/GenBank/DDBJ databases">
        <authorList>
            <person name="Alioto T."/>
            <person name="Alioto T."/>
            <person name="Gomez Garrido J."/>
        </authorList>
    </citation>
    <scope>NUCLEOTIDE SEQUENCE</scope>
    <source>
        <strain evidence="1">A484AB</strain>
    </source>
</reference>
<dbReference type="AlphaFoldDB" id="A0A7D9H8S9"/>
<sequence length="326" mass="37597">MEGNVVSSSSTAFQTSGKHKLNCDRWNDDLCSNITYTKPWYRAEIRKLEAEISKLEANLKEDKQSFSTVHLNDILAKLINKLSKDKQASLEGLDIKGKLNEDGELDTKRLERFTGLCIHDISLTVEQEEGDICIRKHHVHGSCRGIEFEITFLVEENTNQDDRHDTLPDNQDGYGNLPQVINLDVNIKNGDASLKDFLEYVQEEKQLQQFFVTLQNYSKWKRDRLKTFNHFQAGYPELVSYTPLRDETIMTICNQQHPNLRVNIIWKVLVAREGEVNPSFDLQPCIPTEQLDNKGFLRKMRSKFLNLLKNIGIEKSIEVIILSIAK</sequence>
<organism evidence="1 2">
    <name type="scientific">Paramuricea clavata</name>
    <name type="common">Red gorgonian</name>
    <name type="synonym">Violescent sea-whip</name>
    <dbReference type="NCBI Taxonomy" id="317549"/>
    <lineage>
        <taxon>Eukaryota</taxon>
        <taxon>Metazoa</taxon>
        <taxon>Cnidaria</taxon>
        <taxon>Anthozoa</taxon>
        <taxon>Octocorallia</taxon>
        <taxon>Malacalcyonacea</taxon>
        <taxon>Plexauridae</taxon>
        <taxon>Paramuricea</taxon>
    </lineage>
</organism>
<dbReference type="GO" id="GO:0000775">
    <property type="term" value="C:chromosome, centromeric region"/>
    <property type="evidence" value="ECO:0007669"/>
    <property type="project" value="InterPro"/>
</dbReference>
<evidence type="ECO:0000313" key="1">
    <source>
        <dbReference type="EMBL" id="CAB3977597.1"/>
    </source>
</evidence>
<dbReference type="OrthoDB" id="5976950at2759"/>
<dbReference type="Proteomes" id="UP001152795">
    <property type="component" value="Unassembled WGS sequence"/>
</dbReference>
<dbReference type="GO" id="GO:0005634">
    <property type="term" value="C:nucleus"/>
    <property type="evidence" value="ECO:0007669"/>
    <property type="project" value="TreeGrafter"/>
</dbReference>
<dbReference type="Pfam" id="PF13096">
    <property type="entry name" value="CENP-P"/>
    <property type="match status" value="1"/>
</dbReference>
<gene>
    <name evidence="1" type="ORF">PACLA_8A037197</name>
</gene>
<comment type="caution">
    <text evidence="1">The sequence shown here is derived from an EMBL/GenBank/DDBJ whole genome shotgun (WGS) entry which is preliminary data.</text>
</comment>